<dbReference type="PRINTS" id="PR00300">
    <property type="entry name" value="CLPPROTEASEA"/>
</dbReference>
<dbReference type="Pfam" id="PF10431">
    <property type="entry name" value="ClpB_D2-small"/>
    <property type="match status" value="1"/>
</dbReference>
<dbReference type="GO" id="GO:0005524">
    <property type="term" value="F:ATP binding"/>
    <property type="evidence" value="ECO:0007669"/>
    <property type="project" value="UniProtKB-KW"/>
</dbReference>
<dbReference type="InterPro" id="IPR003593">
    <property type="entry name" value="AAA+_ATPase"/>
</dbReference>
<dbReference type="GO" id="GO:0016887">
    <property type="term" value="F:ATP hydrolysis activity"/>
    <property type="evidence" value="ECO:0000318"/>
    <property type="project" value="GO_Central"/>
</dbReference>
<dbReference type="Gene3D" id="1.10.8.60">
    <property type="match status" value="1"/>
</dbReference>
<dbReference type="InterPro" id="IPR001270">
    <property type="entry name" value="ClpA/B"/>
</dbReference>
<dbReference type="EnsemblPlants" id="KQK12046">
    <property type="protein sequence ID" value="KQK12046"/>
    <property type="gene ID" value="BRADI_1g01240v3"/>
</dbReference>
<evidence type="ECO:0000259" key="4">
    <source>
        <dbReference type="SMART" id="SM00382"/>
    </source>
</evidence>
<dbReference type="STRING" id="15368.A0A0Q3N5R0"/>
<dbReference type="PANTHER" id="PTHR11638:SF154">
    <property type="entry name" value="AAA+ ATPASE DOMAIN-CONTAINING PROTEIN"/>
    <property type="match status" value="1"/>
</dbReference>
<feature type="region of interest" description="Disordered" evidence="3">
    <location>
        <begin position="17"/>
        <end position="63"/>
    </location>
</feature>
<feature type="compositionally biased region" description="Low complexity" evidence="3">
    <location>
        <begin position="31"/>
        <end position="51"/>
    </location>
</feature>
<evidence type="ECO:0000256" key="2">
    <source>
        <dbReference type="ARBA" id="ARBA00022840"/>
    </source>
</evidence>
<dbReference type="Gene3D" id="3.40.50.300">
    <property type="entry name" value="P-loop containing nucleotide triphosphate hydrolases"/>
    <property type="match status" value="2"/>
</dbReference>
<organism evidence="6">
    <name type="scientific">Brachypodium distachyon</name>
    <name type="common">Purple false brome</name>
    <name type="synonym">Trachynia distachya</name>
    <dbReference type="NCBI Taxonomy" id="15368"/>
    <lineage>
        <taxon>Eukaryota</taxon>
        <taxon>Viridiplantae</taxon>
        <taxon>Streptophyta</taxon>
        <taxon>Embryophyta</taxon>
        <taxon>Tracheophyta</taxon>
        <taxon>Spermatophyta</taxon>
        <taxon>Magnoliopsida</taxon>
        <taxon>Liliopsida</taxon>
        <taxon>Poales</taxon>
        <taxon>Poaceae</taxon>
        <taxon>BOP clade</taxon>
        <taxon>Pooideae</taxon>
        <taxon>Stipodae</taxon>
        <taxon>Brachypodieae</taxon>
        <taxon>Brachypodium</taxon>
    </lineage>
</organism>
<feature type="domain" description="Clp ATPase C-terminal" evidence="5">
    <location>
        <begin position="469"/>
        <end position="560"/>
    </location>
</feature>
<dbReference type="Pfam" id="PF07724">
    <property type="entry name" value="AAA_2"/>
    <property type="match status" value="1"/>
</dbReference>
<dbReference type="SUPFAM" id="SSF52540">
    <property type="entry name" value="P-loop containing nucleoside triphosphate hydrolases"/>
    <property type="match status" value="2"/>
</dbReference>
<dbReference type="AlphaFoldDB" id="A0A0Q3N5R0"/>
<dbReference type="InterPro" id="IPR019489">
    <property type="entry name" value="Clp_ATPase_C"/>
</dbReference>
<dbReference type="Pfam" id="PF17871">
    <property type="entry name" value="AAA_lid_9"/>
    <property type="match status" value="1"/>
</dbReference>
<name>A0A0Q3N5R0_BRADI</name>
<evidence type="ECO:0000256" key="3">
    <source>
        <dbReference type="SAM" id="MobiDB-lite"/>
    </source>
</evidence>
<evidence type="ECO:0000259" key="5">
    <source>
        <dbReference type="SMART" id="SM01086"/>
    </source>
</evidence>
<protein>
    <recommendedName>
        <fullName evidence="9">AAA+ ATPase domain-containing protein</fullName>
    </recommendedName>
</protein>
<evidence type="ECO:0000313" key="7">
    <source>
        <dbReference type="EnsemblPlants" id="KQK12046"/>
    </source>
</evidence>
<dbReference type="GO" id="GO:0034605">
    <property type="term" value="P:cellular response to heat"/>
    <property type="evidence" value="ECO:0000318"/>
    <property type="project" value="GO_Central"/>
</dbReference>
<dbReference type="CDD" id="cd00009">
    <property type="entry name" value="AAA"/>
    <property type="match status" value="1"/>
</dbReference>
<dbReference type="SMART" id="SM00382">
    <property type="entry name" value="AAA"/>
    <property type="match status" value="1"/>
</dbReference>
<keyword evidence="2" id="KW-0067">ATP-binding</keyword>
<dbReference type="InterPro" id="IPR003959">
    <property type="entry name" value="ATPase_AAA_core"/>
</dbReference>
<dbReference type="PANTHER" id="PTHR11638">
    <property type="entry name" value="ATP-DEPENDENT CLP PROTEASE"/>
    <property type="match status" value="1"/>
</dbReference>
<evidence type="ECO:0000313" key="6">
    <source>
        <dbReference type="EMBL" id="KQK12046.2"/>
    </source>
</evidence>
<dbReference type="InterPro" id="IPR050130">
    <property type="entry name" value="ClpA_ClpB"/>
</dbReference>
<evidence type="ECO:0008006" key="9">
    <source>
        <dbReference type="Google" id="ProtNLM"/>
    </source>
</evidence>
<reference evidence="7" key="3">
    <citation type="submission" date="2018-08" db="UniProtKB">
        <authorList>
            <consortium name="EnsemblPlants"/>
        </authorList>
    </citation>
    <scope>IDENTIFICATION</scope>
    <source>
        <strain evidence="7">cv. Bd21</strain>
    </source>
</reference>
<dbReference type="InterPro" id="IPR041546">
    <property type="entry name" value="ClpA/ClpB_AAA_lid"/>
</dbReference>
<proteinExistence type="predicted"/>
<keyword evidence="8" id="KW-1185">Reference proteome</keyword>
<dbReference type="InParanoid" id="A0A0Q3N5R0"/>
<reference evidence="6" key="2">
    <citation type="submission" date="2017-06" db="EMBL/GenBank/DDBJ databases">
        <title>WGS assembly of Brachypodium distachyon.</title>
        <authorList>
            <consortium name="The International Brachypodium Initiative"/>
            <person name="Lucas S."/>
            <person name="Harmon-Smith M."/>
            <person name="Lail K."/>
            <person name="Tice H."/>
            <person name="Grimwood J."/>
            <person name="Bruce D."/>
            <person name="Barry K."/>
            <person name="Shu S."/>
            <person name="Lindquist E."/>
            <person name="Wang M."/>
            <person name="Pitluck S."/>
            <person name="Vogel J.P."/>
            <person name="Garvin D.F."/>
            <person name="Mockler T.C."/>
            <person name="Schmutz J."/>
            <person name="Rokhsar D."/>
            <person name="Bevan M.W."/>
        </authorList>
    </citation>
    <scope>NUCLEOTIDE SEQUENCE</scope>
    <source>
        <strain evidence="6">Bd21</strain>
    </source>
</reference>
<dbReference type="InterPro" id="IPR027417">
    <property type="entry name" value="P-loop_NTPase"/>
</dbReference>
<accession>A0A0Q3N5R0</accession>
<evidence type="ECO:0000313" key="8">
    <source>
        <dbReference type="Proteomes" id="UP000008810"/>
    </source>
</evidence>
<dbReference type="OrthoDB" id="47330at2759"/>
<reference evidence="6 7" key="1">
    <citation type="journal article" date="2010" name="Nature">
        <title>Genome sequencing and analysis of the model grass Brachypodium distachyon.</title>
        <authorList>
            <consortium name="International Brachypodium Initiative"/>
        </authorList>
    </citation>
    <scope>NUCLEOTIDE SEQUENCE [LARGE SCALE GENOMIC DNA]</scope>
    <source>
        <strain evidence="6 7">Bd21</strain>
    </source>
</reference>
<dbReference type="Gramene" id="KQK12046">
    <property type="protein sequence ID" value="KQK12046"/>
    <property type="gene ID" value="BRADI_1g01240v3"/>
</dbReference>
<dbReference type="EMBL" id="CM000880">
    <property type="protein sequence ID" value="KQK12046.2"/>
    <property type="molecule type" value="Genomic_DNA"/>
</dbReference>
<feature type="domain" description="AAA+ ATPase" evidence="4">
    <location>
        <begin position="299"/>
        <end position="470"/>
    </location>
</feature>
<dbReference type="Pfam" id="PF00004">
    <property type="entry name" value="AAA"/>
    <property type="match status" value="1"/>
</dbReference>
<dbReference type="GO" id="GO:0005737">
    <property type="term" value="C:cytoplasm"/>
    <property type="evidence" value="ECO:0000318"/>
    <property type="project" value="GO_Central"/>
</dbReference>
<dbReference type="Proteomes" id="UP000008810">
    <property type="component" value="Chromosome 1"/>
</dbReference>
<dbReference type="SMART" id="SM01086">
    <property type="entry name" value="ClpB_D2-small"/>
    <property type="match status" value="1"/>
</dbReference>
<sequence>MSPSSSWSSWLDGIMGGRSSRSSQEYDPILGSYRSRSSSGTYTSRSTTTSAPSPPPSRSNSFAGSFPSLVREITPVLCVVATEAQRIASGKVPAPLAGVRVLEVDLSAMVGGTVFRGMFEERMKSVIDHAEASDGKVILFIDEMHRLVGAGDYMGRHDATNMLKPALARGRIRCLGATTHDEYRKHVEADPALERRFQKVDVGEPSTKPTIAILQGLKQGYQDHYGLEIRDAAIDAAVHLADRYITGRRFPDKAIDLIDEACSASNIEETREKIVSPDHIAQDDLLSICVVGSSFLSSQGCSFLFLGLTGVGKTELAKALAEQLFDSDKMLLRFDMTEYASPGSVTRLIGAPPSFYGYHNGGQLTEKVRRRPYSVVLFDEVEKAHDCVLNVFLQILDDGVLTDGQGRSVDFKNTVIVMTSNLGAKHLTSGMAEKNTMESARNLAMEEVRTYFKPELLNRFNEIVVFEPLSYNQLKEVVKIQIKSVVARVASKGISHVLSDDVLDVVLSESYNPMYGARPIRRWMEKYMVTIISKMLIQGEANEGSTILVDAADDKKGLKYEVVKKEIMVDA</sequence>
<dbReference type="CDD" id="cd19499">
    <property type="entry name" value="RecA-like_ClpB_Hsp104-like"/>
    <property type="match status" value="1"/>
</dbReference>
<keyword evidence="1" id="KW-0547">Nucleotide-binding</keyword>
<evidence type="ECO:0000256" key="1">
    <source>
        <dbReference type="ARBA" id="ARBA00022741"/>
    </source>
</evidence>
<gene>
    <name evidence="6" type="ORF">BRADI_1g01240v3</name>
</gene>